<proteinExistence type="predicted"/>
<dbReference type="AlphaFoldDB" id="A0A382ILB7"/>
<evidence type="ECO:0000313" key="1">
    <source>
        <dbReference type="EMBL" id="SVB99653.1"/>
    </source>
</evidence>
<feature type="non-terminal residue" evidence="1">
    <location>
        <position position="52"/>
    </location>
</feature>
<organism evidence="1">
    <name type="scientific">marine metagenome</name>
    <dbReference type="NCBI Taxonomy" id="408172"/>
    <lineage>
        <taxon>unclassified sequences</taxon>
        <taxon>metagenomes</taxon>
        <taxon>ecological metagenomes</taxon>
    </lineage>
</organism>
<name>A0A382ILB7_9ZZZZ</name>
<dbReference type="EMBL" id="UINC01067718">
    <property type="protein sequence ID" value="SVB99653.1"/>
    <property type="molecule type" value="Genomic_DNA"/>
</dbReference>
<accession>A0A382ILB7</accession>
<sequence>VTLLGCLAVPTRCNHRILSDTTPIGVRKTEIELSLGKPLRRCPQVPIHGHGL</sequence>
<reference evidence="1" key="1">
    <citation type="submission" date="2018-05" db="EMBL/GenBank/DDBJ databases">
        <authorList>
            <person name="Lanie J.A."/>
            <person name="Ng W.-L."/>
            <person name="Kazmierczak K.M."/>
            <person name="Andrzejewski T.M."/>
            <person name="Davidsen T.M."/>
            <person name="Wayne K.J."/>
            <person name="Tettelin H."/>
            <person name="Glass J.I."/>
            <person name="Rusch D."/>
            <person name="Podicherti R."/>
            <person name="Tsui H.-C.T."/>
            <person name="Winkler M.E."/>
        </authorList>
    </citation>
    <scope>NUCLEOTIDE SEQUENCE</scope>
</reference>
<feature type="non-terminal residue" evidence="1">
    <location>
        <position position="1"/>
    </location>
</feature>
<protein>
    <submittedName>
        <fullName evidence="1">Uncharacterized protein</fullName>
    </submittedName>
</protein>
<gene>
    <name evidence="1" type="ORF">METZ01_LOCUS252507</name>
</gene>